<protein>
    <submittedName>
        <fullName evidence="2">Uncharacterized protein</fullName>
    </submittedName>
</protein>
<accession>A0AAV3RED6</accession>
<reference evidence="2 3" key="1">
    <citation type="submission" date="2024-01" db="EMBL/GenBank/DDBJ databases">
        <title>The complete chloroplast genome sequence of Lithospermum erythrorhizon: insights into the phylogenetic relationship among Boraginaceae species and the maternal lineages of purple gromwells.</title>
        <authorList>
            <person name="Okada T."/>
            <person name="Watanabe K."/>
        </authorList>
    </citation>
    <scope>NUCLEOTIDE SEQUENCE [LARGE SCALE GENOMIC DNA]</scope>
</reference>
<name>A0AAV3RED6_LITER</name>
<keyword evidence="3" id="KW-1185">Reference proteome</keyword>
<dbReference type="PANTHER" id="PTHR35770">
    <property type="entry name" value="U2 SMALL NUCLEAR RIBONUCLEOPROTEIN AUXILIARY FACTOR-LIKE PROTEIN"/>
    <property type="match status" value="1"/>
</dbReference>
<comment type="caution">
    <text evidence="2">The sequence shown here is derived from an EMBL/GenBank/DDBJ whole genome shotgun (WGS) entry which is preliminary data.</text>
</comment>
<proteinExistence type="predicted"/>
<feature type="region of interest" description="Disordered" evidence="1">
    <location>
        <begin position="213"/>
        <end position="283"/>
    </location>
</feature>
<dbReference type="AlphaFoldDB" id="A0AAV3RED6"/>
<dbReference type="PANTHER" id="PTHR35770:SF1">
    <property type="entry name" value="U2 SMALL NUCLEAR RIBONUCLEOPROTEIN AUXILIARY FACTOR-LIKE PROTEIN"/>
    <property type="match status" value="1"/>
</dbReference>
<evidence type="ECO:0000313" key="2">
    <source>
        <dbReference type="EMBL" id="GAA0174757.1"/>
    </source>
</evidence>
<feature type="compositionally biased region" description="Polar residues" evidence="1">
    <location>
        <begin position="242"/>
        <end position="259"/>
    </location>
</feature>
<sequence length="379" mass="41540">MGGNGGGLEEFQPIFVQVNPKWSNNLTQKPFIFHVQTSKLENGNSCICICLTDFHNNTFQAIKNVLELEDMREIVGVGGPWCDFVDYMKDSFTSEDLKLVLEGQSKSGGAVSARVIAQKSDGMPTISVSLSKLVDSAASEAIANITLELFKLYKNEHELLIHGQQSCCQLTNILAAEQERLHVIQGKLDALLASRALTSVSRWEKNHIVERVQDASPASRASTSVSRQEKNPIVQREHDASPASQALTSVSSQEKNQIVQREKDASPTSRALAPVSCKGKNNSIRREQDASQAFRALALVSCQEKNGSIRRELDASASRPQKYRKIADLSSLDAISAESSDKKRAKVTPSSQVTNRVVPAYRRVKVQGTILVDSDDESA</sequence>
<dbReference type="EMBL" id="BAABME010009212">
    <property type="protein sequence ID" value="GAA0174757.1"/>
    <property type="molecule type" value="Genomic_DNA"/>
</dbReference>
<evidence type="ECO:0000313" key="3">
    <source>
        <dbReference type="Proteomes" id="UP001454036"/>
    </source>
</evidence>
<dbReference type="Proteomes" id="UP001454036">
    <property type="component" value="Unassembled WGS sequence"/>
</dbReference>
<gene>
    <name evidence="2" type="ORF">LIER_28086</name>
</gene>
<evidence type="ECO:0000256" key="1">
    <source>
        <dbReference type="SAM" id="MobiDB-lite"/>
    </source>
</evidence>
<organism evidence="2 3">
    <name type="scientific">Lithospermum erythrorhizon</name>
    <name type="common">Purple gromwell</name>
    <name type="synonym">Lithospermum officinale var. erythrorhizon</name>
    <dbReference type="NCBI Taxonomy" id="34254"/>
    <lineage>
        <taxon>Eukaryota</taxon>
        <taxon>Viridiplantae</taxon>
        <taxon>Streptophyta</taxon>
        <taxon>Embryophyta</taxon>
        <taxon>Tracheophyta</taxon>
        <taxon>Spermatophyta</taxon>
        <taxon>Magnoliopsida</taxon>
        <taxon>eudicotyledons</taxon>
        <taxon>Gunneridae</taxon>
        <taxon>Pentapetalae</taxon>
        <taxon>asterids</taxon>
        <taxon>lamiids</taxon>
        <taxon>Boraginales</taxon>
        <taxon>Boraginaceae</taxon>
        <taxon>Boraginoideae</taxon>
        <taxon>Lithospermeae</taxon>
        <taxon>Lithospermum</taxon>
    </lineage>
</organism>
<feature type="compositionally biased region" description="Basic and acidic residues" evidence="1">
    <location>
        <begin position="227"/>
        <end position="240"/>
    </location>
</feature>